<name>A0A0H5Q9M7_9ZZZZ</name>
<evidence type="ECO:0000313" key="1">
    <source>
        <dbReference type="EMBL" id="CRY98085.1"/>
    </source>
</evidence>
<reference evidence="1" key="1">
    <citation type="submission" date="2015-06" db="EMBL/GenBank/DDBJ databases">
        <authorList>
            <person name="Joergensen T."/>
        </authorList>
    </citation>
    <scope>NUCLEOTIDE SEQUENCE</scope>
    <source>
        <strain evidence="1">RGRH1834</strain>
    </source>
</reference>
<protein>
    <submittedName>
        <fullName evidence="1">Uncharacterized protein</fullName>
    </submittedName>
</protein>
<organism evidence="1">
    <name type="scientific">uncultured prokaryote</name>
    <dbReference type="NCBI Taxonomy" id="198431"/>
    <lineage>
        <taxon>unclassified sequences</taxon>
        <taxon>environmental samples</taxon>
    </lineage>
</organism>
<sequence length="77" mass="9206">MCGVEPIVRTDEDQLPSLRQLLDRFQYKEIEVITETIEMALPQCRTRQLLFKFRLKVLPTNIGWVSDDDIETFLHRR</sequence>
<reference evidence="1" key="2">
    <citation type="submission" date="2015-07" db="EMBL/GenBank/DDBJ databases">
        <title>Plasmids, circular viruses and viroids from rat gut.</title>
        <authorList>
            <person name="Jorgensen T.J."/>
            <person name="Hansen M.A."/>
            <person name="Xu Z."/>
            <person name="Tabak M.A."/>
            <person name="Sorensen S.J."/>
            <person name="Hansen L.H."/>
        </authorList>
    </citation>
    <scope>NUCLEOTIDE SEQUENCE</scope>
    <source>
        <strain evidence="1">RGRH1834</strain>
    </source>
</reference>
<proteinExistence type="predicted"/>
<dbReference type="AlphaFoldDB" id="A0A0H5Q9M7"/>
<accession>A0A0H5Q9M7</accession>
<dbReference type="EMBL" id="LN854331">
    <property type="protein sequence ID" value="CRY98085.1"/>
    <property type="molecule type" value="Genomic_DNA"/>
</dbReference>